<reference evidence="2 3" key="1">
    <citation type="journal article" date="2019" name="Emerg. Microbes Infect.">
        <title>Comprehensive subspecies identification of 175 nontuberculous mycobacteria species based on 7547 genomic profiles.</title>
        <authorList>
            <person name="Matsumoto Y."/>
            <person name="Kinjo T."/>
            <person name="Motooka D."/>
            <person name="Nabeya D."/>
            <person name="Jung N."/>
            <person name="Uechi K."/>
            <person name="Horii T."/>
            <person name="Iida T."/>
            <person name="Fujita J."/>
            <person name="Nakamura S."/>
        </authorList>
    </citation>
    <scope>NUCLEOTIDE SEQUENCE [LARGE SCALE GENOMIC DNA]</scope>
    <source>
        <strain evidence="2 3">JCM 12404</strain>
    </source>
</reference>
<dbReference type="Gene3D" id="3.40.50.620">
    <property type="entry name" value="HUPs"/>
    <property type="match status" value="2"/>
</dbReference>
<dbReference type="EMBL" id="AP022569">
    <property type="protein sequence ID" value="BBX45908.1"/>
    <property type="molecule type" value="Genomic_DNA"/>
</dbReference>
<feature type="domain" description="UspA" evidence="1">
    <location>
        <begin position="44"/>
        <end position="146"/>
    </location>
</feature>
<dbReference type="Pfam" id="PF00582">
    <property type="entry name" value="Usp"/>
    <property type="match status" value="2"/>
</dbReference>
<name>A0A7I7KWM9_9MYCO</name>
<proteinExistence type="predicted"/>
<keyword evidence="3" id="KW-1185">Reference proteome</keyword>
<gene>
    <name evidence="2" type="ORF">MCOO_19230</name>
</gene>
<dbReference type="InterPro" id="IPR014729">
    <property type="entry name" value="Rossmann-like_a/b/a_fold"/>
</dbReference>
<feature type="domain" description="UspA" evidence="1">
    <location>
        <begin position="1"/>
        <end position="36"/>
    </location>
</feature>
<dbReference type="SUPFAM" id="SSF52402">
    <property type="entry name" value="Adenine nucleotide alpha hydrolases-like"/>
    <property type="match status" value="2"/>
</dbReference>
<evidence type="ECO:0000313" key="2">
    <source>
        <dbReference type="EMBL" id="BBX45908.1"/>
    </source>
</evidence>
<dbReference type="KEGG" id="mcoo:MCOO_19230"/>
<dbReference type="InterPro" id="IPR006016">
    <property type="entry name" value="UspA"/>
</dbReference>
<accession>A0A7I7KWM9</accession>
<protein>
    <recommendedName>
        <fullName evidence="1">UspA domain-containing protein</fullName>
    </recommendedName>
</protein>
<sequence length="166" mass="17853">MICVGSVGIGRAAGRLVGSAAVALAQHAHCPVAIIRADGDSSQRKRIVAVVDRHSDSDEVLHRALDEARLRGAALLVLGVRRWDAGAISESELARHLQRRLPDYPDVAVQKCITDTATEYLVTRNESVQLVVTGCSDANKLTRLVGPHRFALAAYPNCSVLLIRPS</sequence>
<organism evidence="2 3">
    <name type="scientific">Mycobacterium cookii</name>
    <dbReference type="NCBI Taxonomy" id="1775"/>
    <lineage>
        <taxon>Bacteria</taxon>
        <taxon>Bacillati</taxon>
        <taxon>Actinomycetota</taxon>
        <taxon>Actinomycetes</taxon>
        <taxon>Mycobacteriales</taxon>
        <taxon>Mycobacteriaceae</taxon>
        <taxon>Mycobacterium</taxon>
    </lineage>
</organism>
<dbReference type="Proteomes" id="UP000465866">
    <property type="component" value="Chromosome"/>
</dbReference>
<evidence type="ECO:0000313" key="3">
    <source>
        <dbReference type="Proteomes" id="UP000465866"/>
    </source>
</evidence>
<evidence type="ECO:0000259" key="1">
    <source>
        <dbReference type="Pfam" id="PF00582"/>
    </source>
</evidence>
<dbReference type="AlphaFoldDB" id="A0A7I7KWM9"/>